<dbReference type="Gene3D" id="2.30.230.10">
    <property type="entry name" value="Lipovitellin, beta-sheet shell regions, chain A"/>
    <property type="match status" value="2"/>
</dbReference>
<proteinExistence type="predicted"/>
<evidence type="ECO:0000313" key="4">
    <source>
        <dbReference type="EMBL" id="CAD1474531.1"/>
    </source>
</evidence>
<dbReference type="AlphaFoldDB" id="A0A6V7H5U3"/>
<dbReference type="GO" id="GO:0005319">
    <property type="term" value="F:lipid transporter activity"/>
    <property type="evidence" value="ECO:0007669"/>
    <property type="project" value="InterPro"/>
</dbReference>
<dbReference type="SUPFAM" id="SSF56968">
    <property type="entry name" value="Lipovitellin-phosvitin complex, beta-sheet shell regions"/>
    <property type="match status" value="2"/>
</dbReference>
<protein>
    <recommendedName>
        <fullName evidence="3">Vitellogenin domain-containing protein</fullName>
    </recommendedName>
</protein>
<gene>
    <name evidence="4" type="ORF">MHI_LOCUS474737</name>
</gene>
<comment type="caution">
    <text evidence="2">Lacks conserved residue(s) required for the propagation of feature annotation.</text>
</comment>
<feature type="non-terminal residue" evidence="4">
    <location>
        <position position="604"/>
    </location>
</feature>
<evidence type="ECO:0000259" key="3">
    <source>
        <dbReference type="PROSITE" id="PS51211"/>
    </source>
</evidence>
<sequence length="604" mass="68282">ARVNIDTPWRYGPQYTFHVQVNSTAIPEEGSYMSIRLNVASKLVCNPKGLYVLSCHFRDSKADSYATDSLDPGSPAIPVSEVSRQEAYEINQDQFEIRFSQHGLDSLVVNENIQPRELDMIRVIVGQLNIGALVGEYDQTFELMENFTQGECVTIFSVERNVVDHDLRVKRDYILETVYGLKNGQLVQIRKIRNLHMCTHKVPYFFGSAESVRQVSDVMSTLSSSESHIVITSTEFISGTTNVITASKVSEGTITTLYENISVRLESILPAASEPPEVKDPEPASMFIGRWLIENSMEDHLSLLVVPAAYVPANTDWQRYGPECTYNVLVNMSLANVVDEGDNFCSMIGSELKCRPKHSDTLSCYFANGRVVRPNANDARCTNRRNFVPISDRFVSGDPFEIRFNSRGIENLVVSRNIRRRELDMIRVIVGQLNVGFRLEEEVEENGRDRFVTMENSSMGYCEVELKVSRARYEGDMGQREFEIVFEPEPPDTIPLNAASLTIDKVRQPTQCPNRKIYFFGNNEDFSLANNSVFMNMTTSTSQMYISNREMYSFTEVTGELASSKLMPMYQKISLSLQSITAARGPLPEIRRPASTSLYSYTNV</sequence>
<reference evidence="4" key="1">
    <citation type="submission" date="2020-07" db="EMBL/GenBank/DDBJ databases">
        <authorList>
            <person name="Nazaruddin N."/>
        </authorList>
    </citation>
    <scope>NUCLEOTIDE SEQUENCE</scope>
</reference>
<keyword evidence="5" id="KW-1185">Reference proteome</keyword>
<comment type="caution">
    <text evidence="4">The sequence shown here is derived from an EMBL/GenBank/DDBJ whole genome shotgun (WGS) entry which is preliminary data.</text>
</comment>
<feature type="non-terminal residue" evidence="4">
    <location>
        <position position="1"/>
    </location>
</feature>
<dbReference type="Proteomes" id="UP000752696">
    <property type="component" value="Unassembled WGS sequence"/>
</dbReference>
<dbReference type="InterPro" id="IPR015816">
    <property type="entry name" value="Vitellinogen_b-sht_N"/>
</dbReference>
<dbReference type="InterPro" id="IPR001747">
    <property type="entry name" value="Vitellogenin_N"/>
</dbReference>
<dbReference type="EMBL" id="CAJDYZ010007659">
    <property type="protein sequence ID" value="CAD1474531.1"/>
    <property type="molecule type" value="Genomic_DNA"/>
</dbReference>
<dbReference type="Pfam" id="PF01347">
    <property type="entry name" value="Vitellogenin_N"/>
    <property type="match status" value="2"/>
</dbReference>
<feature type="domain" description="Vitellogenin" evidence="3">
    <location>
        <begin position="9"/>
        <end position="604"/>
    </location>
</feature>
<dbReference type="PROSITE" id="PS51211">
    <property type="entry name" value="VITELLOGENIN"/>
    <property type="match status" value="1"/>
</dbReference>
<keyword evidence="1" id="KW-0732">Signal</keyword>
<name>A0A6V7H5U3_9HYME</name>
<organism evidence="4 5">
    <name type="scientific">Heterotrigona itama</name>
    <dbReference type="NCBI Taxonomy" id="395501"/>
    <lineage>
        <taxon>Eukaryota</taxon>
        <taxon>Metazoa</taxon>
        <taxon>Ecdysozoa</taxon>
        <taxon>Arthropoda</taxon>
        <taxon>Hexapoda</taxon>
        <taxon>Insecta</taxon>
        <taxon>Pterygota</taxon>
        <taxon>Neoptera</taxon>
        <taxon>Endopterygota</taxon>
        <taxon>Hymenoptera</taxon>
        <taxon>Apocrita</taxon>
        <taxon>Aculeata</taxon>
        <taxon>Apoidea</taxon>
        <taxon>Anthophila</taxon>
        <taxon>Apidae</taxon>
        <taxon>Heterotrigona</taxon>
    </lineage>
</organism>
<dbReference type="InterPro" id="IPR015819">
    <property type="entry name" value="Lipid_transp_b-sht_shell"/>
</dbReference>
<evidence type="ECO:0000256" key="1">
    <source>
        <dbReference type="ARBA" id="ARBA00022729"/>
    </source>
</evidence>
<evidence type="ECO:0000313" key="5">
    <source>
        <dbReference type="Proteomes" id="UP000752696"/>
    </source>
</evidence>
<evidence type="ECO:0000256" key="2">
    <source>
        <dbReference type="PROSITE-ProRule" id="PRU00557"/>
    </source>
</evidence>
<dbReference type="OrthoDB" id="7686199at2759"/>
<accession>A0A6V7H5U3</accession>